<evidence type="ECO:0000313" key="2">
    <source>
        <dbReference type="Proteomes" id="UP000245133"/>
    </source>
</evidence>
<dbReference type="Proteomes" id="UP000245133">
    <property type="component" value="Unassembled WGS sequence"/>
</dbReference>
<evidence type="ECO:0008006" key="3">
    <source>
        <dbReference type="Google" id="ProtNLM"/>
    </source>
</evidence>
<dbReference type="AlphaFoldDB" id="A0A2P2E106"/>
<organism evidence="1 2">
    <name type="scientific">Leptospira ryugenii</name>
    <dbReference type="NCBI Taxonomy" id="1917863"/>
    <lineage>
        <taxon>Bacteria</taxon>
        <taxon>Pseudomonadati</taxon>
        <taxon>Spirochaetota</taxon>
        <taxon>Spirochaetia</taxon>
        <taxon>Leptospirales</taxon>
        <taxon>Leptospiraceae</taxon>
        <taxon>Leptospira</taxon>
    </lineage>
</organism>
<reference evidence="1 2" key="1">
    <citation type="submission" date="2018-02" db="EMBL/GenBank/DDBJ databases">
        <title>Novel Leptospira species isolated from soil and water in Japan.</title>
        <authorList>
            <person name="Nakao R."/>
            <person name="Masuzawa T."/>
        </authorList>
    </citation>
    <scope>NUCLEOTIDE SEQUENCE [LARGE SCALE GENOMIC DNA]</scope>
    <source>
        <strain evidence="1 2">YH101</strain>
    </source>
</reference>
<dbReference type="OrthoDB" id="323053at2"/>
<protein>
    <recommendedName>
        <fullName evidence="3">GDSL-like lipase/acylhydrolase family protein</fullName>
    </recommendedName>
</protein>
<accession>A0A2P2E106</accession>
<dbReference type="EMBL" id="BFBB01000005">
    <property type="protein sequence ID" value="GBF50552.1"/>
    <property type="molecule type" value="Genomic_DNA"/>
</dbReference>
<proteinExistence type="predicted"/>
<sequence length="337" mass="38619">MHLSFDILVKGVEVTSLYWYYSSKKELSGMEEILILGDSQIISGLDPSLVAQREGLALDKVISFARPSEQPEGMLNLYLSKGTHLRHLKKIYINVSPISLSKNSVSDAHEKLFLDFDTWNFSVLKNQYLRKAYFRSPSNFVWKFLNTLFPYLKLNQNYASILGLVDGSFSGYDAESTAHGVGGSFKGLSLLKSRFVESNFISEIVFQNKAWTWKHFAELSLEEPSLSRDNPFPKGSSQAFAKPREISLQLFQELILQAHKRKVEVVCLDLPFSPALEADMKGFHLRDTLKRSKEQIPCDKWINVPADLLDQPEDFKDFTHLNQRGREKLNRFLLSRE</sequence>
<comment type="caution">
    <text evidence="1">The sequence shown here is derived from an EMBL/GenBank/DDBJ whole genome shotgun (WGS) entry which is preliminary data.</text>
</comment>
<dbReference type="RefSeq" id="WP_135355041.1">
    <property type="nucleotide sequence ID" value="NZ_BFBB01000005.1"/>
</dbReference>
<keyword evidence="2" id="KW-1185">Reference proteome</keyword>
<name>A0A2P2E106_9LEPT</name>
<evidence type="ECO:0000313" key="1">
    <source>
        <dbReference type="EMBL" id="GBF50552.1"/>
    </source>
</evidence>
<gene>
    <name evidence="1" type="ORF">LPTSP4_20780</name>
</gene>